<feature type="region of interest" description="Disordered" evidence="1">
    <location>
        <begin position="143"/>
        <end position="185"/>
    </location>
</feature>
<evidence type="ECO:0000256" key="1">
    <source>
        <dbReference type="SAM" id="MobiDB-lite"/>
    </source>
</evidence>
<feature type="compositionally biased region" description="Polar residues" evidence="1">
    <location>
        <begin position="143"/>
        <end position="158"/>
    </location>
</feature>
<feature type="compositionally biased region" description="Basic and acidic residues" evidence="1">
    <location>
        <begin position="159"/>
        <end position="169"/>
    </location>
</feature>
<keyword evidence="3" id="KW-1185">Reference proteome</keyword>
<evidence type="ECO:0000313" key="3">
    <source>
        <dbReference type="Proteomes" id="UP000007266"/>
    </source>
</evidence>
<name>A0A139WP35_TRICA</name>
<dbReference type="OMA" id="HHSIINI"/>
<dbReference type="AlphaFoldDB" id="A0A139WP35"/>
<protein>
    <submittedName>
        <fullName evidence="2">Uncharacterized protein</fullName>
    </submittedName>
</protein>
<organism evidence="2 3">
    <name type="scientific">Tribolium castaneum</name>
    <name type="common">Red flour beetle</name>
    <dbReference type="NCBI Taxonomy" id="7070"/>
    <lineage>
        <taxon>Eukaryota</taxon>
        <taxon>Metazoa</taxon>
        <taxon>Ecdysozoa</taxon>
        <taxon>Arthropoda</taxon>
        <taxon>Hexapoda</taxon>
        <taxon>Insecta</taxon>
        <taxon>Pterygota</taxon>
        <taxon>Neoptera</taxon>
        <taxon>Endopterygota</taxon>
        <taxon>Coleoptera</taxon>
        <taxon>Polyphaga</taxon>
        <taxon>Cucujiformia</taxon>
        <taxon>Tenebrionidae</taxon>
        <taxon>Tenebrionidae incertae sedis</taxon>
        <taxon>Tribolium</taxon>
    </lineage>
</organism>
<accession>A0A139WP35</accession>
<proteinExistence type="predicted"/>
<reference evidence="2 3" key="1">
    <citation type="journal article" date="2008" name="Nature">
        <title>The genome of the model beetle and pest Tribolium castaneum.</title>
        <authorList>
            <consortium name="Tribolium Genome Sequencing Consortium"/>
            <person name="Richards S."/>
            <person name="Gibbs R.A."/>
            <person name="Weinstock G.M."/>
            <person name="Brown S.J."/>
            <person name="Denell R."/>
            <person name="Beeman R.W."/>
            <person name="Gibbs R."/>
            <person name="Beeman R.W."/>
            <person name="Brown S.J."/>
            <person name="Bucher G."/>
            <person name="Friedrich M."/>
            <person name="Grimmelikhuijzen C.J."/>
            <person name="Klingler M."/>
            <person name="Lorenzen M."/>
            <person name="Richards S."/>
            <person name="Roth S."/>
            <person name="Schroder R."/>
            <person name="Tautz D."/>
            <person name="Zdobnov E.M."/>
            <person name="Muzny D."/>
            <person name="Gibbs R.A."/>
            <person name="Weinstock G.M."/>
            <person name="Attaway T."/>
            <person name="Bell S."/>
            <person name="Buhay C.J."/>
            <person name="Chandrabose M.N."/>
            <person name="Chavez D."/>
            <person name="Clerk-Blankenburg K.P."/>
            <person name="Cree A."/>
            <person name="Dao M."/>
            <person name="Davis C."/>
            <person name="Chacko J."/>
            <person name="Dinh H."/>
            <person name="Dugan-Rocha S."/>
            <person name="Fowler G."/>
            <person name="Garner T.T."/>
            <person name="Garnes J."/>
            <person name="Gnirke A."/>
            <person name="Hawes A."/>
            <person name="Hernandez J."/>
            <person name="Hines S."/>
            <person name="Holder M."/>
            <person name="Hume J."/>
            <person name="Jhangiani S.N."/>
            <person name="Joshi V."/>
            <person name="Khan Z.M."/>
            <person name="Jackson L."/>
            <person name="Kovar C."/>
            <person name="Kowis A."/>
            <person name="Lee S."/>
            <person name="Lewis L.R."/>
            <person name="Margolis J."/>
            <person name="Morgan M."/>
            <person name="Nazareth L.V."/>
            <person name="Nguyen N."/>
            <person name="Okwuonu G."/>
            <person name="Parker D."/>
            <person name="Richards S."/>
            <person name="Ruiz S.J."/>
            <person name="Santibanez J."/>
            <person name="Savard J."/>
            <person name="Scherer S.E."/>
            <person name="Schneider B."/>
            <person name="Sodergren E."/>
            <person name="Tautz D."/>
            <person name="Vattahil S."/>
            <person name="Villasana D."/>
            <person name="White C.S."/>
            <person name="Wright R."/>
            <person name="Park Y."/>
            <person name="Beeman R.W."/>
            <person name="Lord J."/>
            <person name="Oppert B."/>
            <person name="Lorenzen M."/>
            <person name="Brown S."/>
            <person name="Wang L."/>
            <person name="Savard J."/>
            <person name="Tautz D."/>
            <person name="Richards S."/>
            <person name="Weinstock G."/>
            <person name="Gibbs R.A."/>
            <person name="Liu Y."/>
            <person name="Worley K."/>
            <person name="Weinstock G."/>
            <person name="Elsik C.G."/>
            <person name="Reese J.T."/>
            <person name="Elhaik E."/>
            <person name="Landan G."/>
            <person name="Graur D."/>
            <person name="Arensburger P."/>
            <person name="Atkinson P."/>
            <person name="Beeman R.W."/>
            <person name="Beidler J."/>
            <person name="Brown S.J."/>
            <person name="Demuth J.P."/>
            <person name="Drury D.W."/>
            <person name="Du Y.Z."/>
            <person name="Fujiwara H."/>
            <person name="Lorenzen M."/>
            <person name="Maselli V."/>
            <person name="Osanai M."/>
            <person name="Park Y."/>
            <person name="Robertson H.M."/>
            <person name="Tu Z."/>
            <person name="Wang J.J."/>
            <person name="Wang S."/>
            <person name="Richards S."/>
            <person name="Song H."/>
            <person name="Zhang L."/>
            <person name="Sodergren E."/>
            <person name="Werner D."/>
            <person name="Stanke M."/>
            <person name="Morgenstern B."/>
            <person name="Solovyev V."/>
            <person name="Kosarev P."/>
            <person name="Brown G."/>
            <person name="Chen H.C."/>
            <person name="Ermolaeva O."/>
            <person name="Hlavina W."/>
            <person name="Kapustin Y."/>
            <person name="Kiryutin B."/>
            <person name="Kitts P."/>
            <person name="Maglott D."/>
            <person name="Pruitt K."/>
            <person name="Sapojnikov V."/>
            <person name="Souvorov A."/>
            <person name="Mackey A.J."/>
            <person name="Waterhouse R.M."/>
            <person name="Wyder S."/>
            <person name="Zdobnov E.M."/>
            <person name="Zdobnov E.M."/>
            <person name="Wyder S."/>
            <person name="Kriventseva E.V."/>
            <person name="Kadowaki T."/>
            <person name="Bork P."/>
            <person name="Aranda M."/>
            <person name="Bao R."/>
            <person name="Beermann A."/>
            <person name="Berns N."/>
            <person name="Bolognesi R."/>
            <person name="Bonneton F."/>
            <person name="Bopp D."/>
            <person name="Brown S.J."/>
            <person name="Bucher G."/>
            <person name="Butts T."/>
            <person name="Chaumot A."/>
            <person name="Denell R.E."/>
            <person name="Ferrier D.E."/>
            <person name="Friedrich M."/>
            <person name="Gordon C.M."/>
            <person name="Jindra M."/>
            <person name="Klingler M."/>
            <person name="Lan Q."/>
            <person name="Lattorff H.M."/>
            <person name="Laudet V."/>
            <person name="von Levetsow C."/>
            <person name="Liu Z."/>
            <person name="Lutz R."/>
            <person name="Lynch J.A."/>
            <person name="da Fonseca R.N."/>
            <person name="Posnien N."/>
            <person name="Reuter R."/>
            <person name="Roth S."/>
            <person name="Savard J."/>
            <person name="Schinko J.B."/>
            <person name="Schmitt C."/>
            <person name="Schoppmeier M."/>
            <person name="Schroder R."/>
            <person name="Shippy T.D."/>
            <person name="Simonnet F."/>
            <person name="Marques-Souza H."/>
            <person name="Tautz D."/>
            <person name="Tomoyasu Y."/>
            <person name="Trauner J."/>
            <person name="Van der Zee M."/>
            <person name="Vervoort M."/>
            <person name="Wittkopp N."/>
            <person name="Wimmer E.A."/>
            <person name="Yang X."/>
            <person name="Jones A.K."/>
            <person name="Sattelle D.B."/>
            <person name="Ebert P.R."/>
            <person name="Nelson D."/>
            <person name="Scott J.G."/>
            <person name="Beeman R.W."/>
            <person name="Muthukrishnan S."/>
            <person name="Kramer K.J."/>
            <person name="Arakane Y."/>
            <person name="Beeman R.W."/>
            <person name="Zhu Q."/>
            <person name="Hogenkamp D."/>
            <person name="Dixit R."/>
            <person name="Oppert B."/>
            <person name="Jiang H."/>
            <person name="Zou Z."/>
            <person name="Marshall J."/>
            <person name="Elpidina E."/>
            <person name="Vinokurov K."/>
            <person name="Oppert C."/>
            <person name="Zou Z."/>
            <person name="Evans J."/>
            <person name="Lu Z."/>
            <person name="Zhao P."/>
            <person name="Sumathipala N."/>
            <person name="Altincicek B."/>
            <person name="Vilcinskas A."/>
            <person name="Williams M."/>
            <person name="Hultmark D."/>
            <person name="Hetru C."/>
            <person name="Jiang H."/>
            <person name="Grimmelikhuijzen C.J."/>
            <person name="Hauser F."/>
            <person name="Cazzamali G."/>
            <person name="Williamson M."/>
            <person name="Park Y."/>
            <person name="Li B."/>
            <person name="Tanaka Y."/>
            <person name="Predel R."/>
            <person name="Neupert S."/>
            <person name="Schachtner J."/>
            <person name="Verleyen P."/>
            <person name="Raible F."/>
            <person name="Bork P."/>
            <person name="Friedrich M."/>
            <person name="Walden K.K."/>
            <person name="Robertson H.M."/>
            <person name="Angeli S."/>
            <person name="Foret S."/>
            <person name="Bucher G."/>
            <person name="Schuetz S."/>
            <person name="Maleszka R."/>
            <person name="Wimmer E.A."/>
            <person name="Beeman R.W."/>
            <person name="Lorenzen M."/>
            <person name="Tomoyasu Y."/>
            <person name="Miller S.C."/>
            <person name="Grossmann D."/>
            <person name="Bucher G."/>
        </authorList>
    </citation>
    <scope>NUCLEOTIDE SEQUENCE [LARGE SCALE GENOMIC DNA]</scope>
    <source>
        <strain evidence="2 3">Georgia GA2</strain>
    </source>
</reference>
<reference evidence="2 3" key="2">
    <citation type="journal article" date="2010" name="Nucleic Acids Res.">
        <title>BeetleBase in 2010: revisions to provide comprehensive genomic information for Tribolium castaneum.</title>
        <authorList>
            <person name="Kim H.S."/>
            <person name="Murphy T."/>
            <person name="Xia J."/>
            <person name="Caragea D."/>
            <person name="Park Y."/>
            <person name="Beeman R.W."/>
            <person name="Lorenzen M.D."/>
            <person name="Butcher S."/>
            <person name="Manak J.R."/>
            <person name="Brown S.J."/>
        </authorList>
    </citation>
    <scope>NUCLEOTIDE SEQUENCE [LARGE SCALE GENOMIC DNA]</scope>
    <source>
        <strain evidence="2 3">Georgia GA2</strain>
    </source>
</reference>
<evidence type="ECO:0000313" key="2">
    <source>
        <dbReference type="EMBL" id="KYB29758.1"/>
    </source>
</evidence>
<sequence length="185" mass="21529">MAENARDISEQAKATVDKEVRIKNLKERQNEERQKKLEEMKAQALAAQRFKEQKELERRKRLEELRCKEDVRRQQVEERKRAIAQADQDRLESILKRNQEREARIEAKKRNERSNIVFAFGSSTPRMLDPTDLTAFWGPRRATSIQNITSATSTQLTRRQSERDLDSGSKKRATSASGLERSGES</sequence>
<dbReference type="Proteomes" id="UP000007266">
    <property type="component" value="Linkage group 1"/>
</dbReference>
<dbReference type="EMBL" id="KQ971307">
    <property type="protein sequence ID" value="KYB29758.1"/>
    <property type="molecule type" value="Genomic_DNA"/>
</dbReference>
<gene>
    <name evidence="2" type="primary">AUGUSTUS-3.0.2_10873</name>
    <name evidence="2" type="ORF">TcasGA2_TC010873</name>
</gene>